<evidence type="ECO:0000256" key="1">
    <source>
        <dbReference type="SAM" id="MobiDB-lite"/>
    </source>
</evidence>
<accession>A0AA35TNX3</accession>
<protein>
    <recommendedName>
        <fullName evidence="5">Transmembrane protein</fullName>
    </recommendedName>
</protein>
<evidence type="ECO:0000313" key="3">
    <source>
        <dbReference type="EMBL" id="CAI8051735.1"/>
    </source>
</evidence>
<dbReference type="Proteomes" id="UP001174909">
    <property type="component" value="Unassembled WGS sequence"/>
</dbReference>
<name>A0AA35TNX3_GEOBA</name>
<gene>
    <name evidence="3" type="ORF">GBAR_LOCUS28311</name>
</gene>
<reference evidence="3" key="1">
    <citation type="submission" date="2023-03" db="EMBL/GenBank/DDBJ databases">
        <authorList>
            <person name="Steffen K."/>
            <person name="Cardenas P."/>
        </authorList>
    </citation>
    <scope>NUCLEOTIDE SEQUENCE</scope>
</reference>
<organism evidence="3 4">
    <name type="scientific">Geodia barretti</name>
    <name type="common">Barrett's horny sponge</name>
    <dbReference type="NCBI Taxonomy" id="519541"/>
    <lineage>
        <taxon>Eukaryota</taxon>
        <taxon>Metazoa</taxon>
        <taxon>Porifera</taxon>
        <taxon>Demospongiae</taxon>
        <taxon>Heteroscleromorpha</taxon>
        <taxon>Tetractinellida</taxon>
        <taxon>Astrophorina</taxon>
        <taxon>Geodiidae</taxon>
        <taxon>Geodia</taxon>
    </lineage>
</organism>
<feature type="transmembrane region" description="Helical" evidence="2">
    <location>
        <begin position="206"/>
        <end position="228"/>
    </location>
</feature>
<proteinExistence type="predicted"/>
<keyword evidence="2" id="KW-0812">Transmembrane</keyword>
<evidence type="ECO:0000313" key="4">
    <source>
        <dbReference type="Proteomes" id="UP001174909"/>
    </source>
</evidence>
<dbReference type="EMBL" id="CASHTH010003955">
    <property type="protein sequence ID" value="CAI8051735.1"/>
    <property type="molecule type" value="Genomic_DNA"/>
</dbReference>
<dbReference type="AlphaFoldDB" id="A0AA35TNX3"/>
<feature type="transmembrane region" description="Helical" evidence="2">
    <location>
        <begin position="173"/>
        <end position="194"/>
    </location>
</feature>
<feature type="transmembrane region" description="Helical" evidence="2">
    <location>
        <begin position="128"/>
        <end position="161"/>
    </location>
</feature>
<feature type="region of interest" description="Disordered" evidence="1">
    <location>
        <begin position="1"/>
        <end position="76"/>
    </location>
</feature>
<keyword evidence="2" id="KW-1133">Transmembrane helix</keyword>
<feature type="transmembrane region" description="Helical" evidence="2">
    <location>
        <begin position="260"/>
        <end position="283"/>
    </location>
</feature>
<evidence type="ECO:0008006" key="5">
    <source>
        <dbReference type="Google" id="ProtNLM"/>
    </source>
</evidence>
<evidence type="ECO:0000256" key="2">
    <source>
        <dbReference type="SAM" id="Phobius"/>
    </source>
</evidence>
<comment type="caution">
    <text evidence="3">The sequence shown here is derived from an EMBL/GenBank/DDBJ whole genome shotgun (WGS) entry which is preliminary data.</text>
</comment>
<keyword evidence="4" id="KW-1185">Reference proteome</keyword>
<sequence>MAAEVGSQAPSVQGESGALPQPRQLQDSVDNPFVVRDTATAGQHADNDGGNDSSAPLRVPIPAGSNQPPPPAYTDAFRRPVVRGNARPIEGEASPLLSRHSRMSTVTGEREPTVGEHVRQQRGVARALLLWLGIGQWYSGLCIFCSFVFLTGGIVLITLSFLTLDKLQPVKLAVVASGIVFVLLSLLWPCGWLWNQWNKTCGCSYAPFVAYTWTLSLVYTAVVGALVFGVNEHYDCIHYCKNCTFEKSERYPCEFVQMSLWTMMTMMALMVVVVFVSFCYCCCGSSCKKDSGQGYTTL</sequence>
<keyword evidence="2" id="KW-0472">Membrane</keyword>